<evidence type="ECO:0000256" key="9">
    <source>
        <dbReference type="ARBA" id="ARBA00024975"/>
    </source>
</evidence>
<name>A0ABQ5IQW5_9ASTR</name>
<comment type="function">
    <text evidence="9">RNA-binding protein that binds specific mRNAs including the ASH1 mRNA, coding for a repressor of the HO endonuclease. Part of the mRNA localization machinery that restricts accumulation of certain proteins to the bud and in the daughter cell. Required for the delivery of cortical endoplasmic reticulum into the emerging bud.</text>
</comment>
<evidence type="ECO:0000256" key="10">
    <source>
        <dbReference type="SAM" id="Coils"/>
    </source>
</evidence>
<evidence type="ECO:0000256" key="7">
    <source>
        <dbReference type="ARBA" id="ARBA00023054"/>
    </source>
</evidence>
<keyword evidence="13" id="KW-1185">Reference proteome</keyword>
<dbReference type="GO" id="GO:0016787">
    <property type="term" value="F:hydrolase activity"/>
    <property type="evidence" value="ECO:0007669"/>
    <property type="project" value="UniProtKB-KW"/>
</dbReference>
<sequence>MNSCYANLAASKARYREKLNRKSEHITELGAEVSSLQEKYGKAQEDCSALDKECVELQSHNDAISKELEELRVQFAGVVDAATKLADELALTDAKLFDQALVVRDLHNELVFERSKSQEYKDAAANADKRFNRLRGEGKLNVKMFNHLHATSRCVMEGNLGHWNAWIRSVILILGGIAWILILSHILASGEEARAYFGFVIIN</sequence>
<evidence type="ECO:0000256" key="11">
    <source>
        <dbReference type="SAM" id="Phobius"/>
    </source>
</evidence>
<accession>A0ABQ5IQW5</accession>
<evidence type="ECO:0000256" key="8">
    <source>
        <dbReference type="ARBA" id="ARBA00023136"/>
    </source>
</evidence>
<evidence type="ECO:0000256" key="5">
    <source>
        <dbReference type="ARBA" id="ARBA00022824"/>
    </source>
</evidence>
<keyword evidence="6" id="KW-0694">RNA-binding</keyword>
<keyword evidence="11" id="KW-1133">Transmembrane helix</keyword>
<proteinExistence type="inferred from homology"/>
<dbReference type="Proteomes" id="UP001151760">
    <property type="component" value="Unassembled WGS sequence"/>
</dbReference>
<feature type="transmembrane region" description="Helical" evidence="11">
    <location>
        <begin position="165"/>
        <end position="188"/>
    </location>
</feature>
<evidence type="ECO:0000256" key="3">
    <source>
        <dbReference type="ARBA" id="ARBA00019884"/>
    </source>
</evidence>
<organism evidence="12 13">
    <name type="scientific">Tanacetum coccineum</name>
    <dbReference type="NCBI Taxonomy" id="301880"/>
    <lineage>
        <taxon>Eukaryota</taxon>
        <taxon>Viridiplantae</taxon>
        <taxon>Streptophyta</taxon>
        <taxon>Embryophyta</taxon>
        <taxon>Tracheophyta</taxon>
        <taxon>Spermatophyta</taxon>
        <taxon>Magnoliopsida</taxon>
        <taxon>eudicotyledons</taxon>
        <taxon>Gunneridae</taxon>
        <taxon>Pentapetalae</taxon>
        <taxon>asterids</taxon>
        <taxon>campanulids</taxon>
        <taxon>Asterales</taxon>
        <taxon>Asteraceae</taxon>
        <taxon>Asteroideae</taxon>
        <taxon>Anthemideae</taxon>
        <taxon>Anthemidinae</taxon>
        <taxon>Tanacetum</taxon>
    </lineage>
</organism>
<keyword evidence="7 10" id="KW-0175">Coiled coil</keyword>
<evidence type="ECO:0000256" key="6">
    <source>
        <dbReference type="ARBA" id="ARBA00022884"/>
    </source>
</evidence>
<feature type="coiled-coil region" evidence="10">
    <location>
        <begin position="19"/>
        <end position="74"/>
    </location>
</feature>
<comment type="caution">
    <text evidence="12">The sequence shown here is derived from an EMBL/GenBank/DDBJ whole genome shotgun (WGS) entry which is preliminary data.</text>
</comment>
<dbReference type="Pfam" id="PF17078">
    <property type="entry name" value="SHE3"/>
    <property type="match status" value="1"/>
</dbReference>
<dbReference type="InterPro" id="IPR031398">
    <property type="entry name" value="She3"/>
</dbReference>
<dbReference type="EMBL" id="BQNB010021074">
    <property type="protein sequence ID" value="GJU02574.1"/>
    <property type="molecule type" value="Genomic_DNA"/>
</dbReference>
<keyword evidence="5" id="KW-0256">Endoplasmic reticulum</keyword>
<keyword evidence="12" id="KW-0378">Hydrolase</keyword>
<evidence type="ECO:0000256" key="1">
    <source>
        <dbReference type="ARBA" id="ARBA00004586"/>
    </source>
</evidence>
<evidence type="ECO:0000256" key="4">
    <source>
        <dbReference type="ARBA" id="ARBA00022448"/>
    </source>
</evidence>
<reference evidence="12" key="2">
    <citation type="submission" date="2022-01" db="EMBL/GenBank/DDBJ databases">
        <authorList>
            <person name="Yamashiro T."/>
            <person name="Shiraishi A."/>
            <person name="Satake H."/>
            <person name="Nakayama K."/>
        </authorList>
    </citation>
    <scope>NUCLEOTIDE SEQUENCE</scope>
</reference>
<keyword evidence="11" id="KW-0812">Transmembrane</keyword>
<evidence type="ECO:0000313" key="13">
    <source>
        <dbReference type="Proteomes" id="UP001151760"/>
    </source>
</evidence>
<gene>
    <name evidence="12" type="ORF">Tco_1112912</name>
</gene>
<comment type="subcellular location">
    <subcellularLocation>
        <location evidence="1">Endoplasmic reticulum membrane</location>
    </subcellularLocation>
</comment>
<reference evidence="12" key="1">
    <citation type="journal article" date="2022" name="Int. J. Mol. Sci.">
        <title>Draft Genome of Tanacetum Coccineum: Genomic Comparison of Closely Related Tanacetum-Family Plants.</title>
        <authorList>
            <person name="Yamashiro T."/>
            <person name="Shiraishi A."/>
            <person name="Nakayama K."/>
            <person name="Satake H."/>
        </authorList>
    </citation>
    <scope>NUCLEOTIDE SEQUENCE</scope>
</reference>
<dbReference type="Gene3D" id="1.10.287.1490">
    <property type="match status" value="1"/>
</dbReference>
<comment type="similarity">
    <text evidence="2">Belongs to the SHE3 family.</text>
</comment>
<keyword evidence="8 11" id="KW-0472">Membrane</keyword>
<evidence type="ECO:0000313" key="12">
    <source>
        <dbReference type="EMBL" id="GJU02574.1"/>
    </source>
</evidence>
<keyword evidence="4" id="KW-0813">Transport</keyword>
<protein>
    <recommendedName>
        <fullName evidence="3">SWI5-dependent HO expression protein 3</fullName>
    </recommendedName>
</protein>
<evidence type="ECO:0000256" key="2">
    <source>
        <dbReference type="ARBA" id="ARBA00008123"/>
    </source>
</evidence>